<accession>A0ABX5FAL4</accession>
<sequence>MSQIPDHAPRTVSIENQMPEDLFEAMREFIRVHPQWDQYRLMQAALAGFLVQHGSHDRAVARHYLNGLFRREPAPVDHPPSRVVSDRSDPSS</sequence>
<gene>
    <name evidence="2" type="ORF">C7B81_08955</name>
</gene>
<dbReference type="InterPro" id="IPR021231">
    <property type="entry name" value="DUF2811"/>
</dbReference>
<protein>
    <recommendedName>
        <fullName evidence="4">DUF2811 domain-containing protein</fullName>
    </recommendedName>
</protein>
<organism evidence="2 3">
    <name type="scientific">Aphanothece cf. minutissima CCALA 015</name>
    <dbReference type="NCBI Taxonomy" id="2107695"/>
    <lineage>
        <taxon>Bacteria</taxon>
        <taxon>Bacillati</taxon>
        <taxon>Cyanobacteriota</taxon>
        <taxon>Cyanophyceae</taxon>
        <taxon>Oscillatoriophycideae</taxon>
        <taxon>Chroococcales</taxon>
        <taxon>Aphanothecaceae</taxon>
        <taxon>Aphanothece</taxon>
    </lineage>
</organism>
<comment type="caution">
    <text evidence="2">The sequence shown here is derived from an EMBL/GenBank/DDBJ whole genome shotgun (WGS) entry which is preliminary data.</text>
</comment>
<dbReference type="Proteomes" id="UP000238218">
    <property type="component" value="Unassembled WGS sequence"/>
</dbReference>
<evidence type="ECO:0000313" key="3">
    <source>
        <dbReference type="Proteomes" id="UP000238218"/>
    </source>
</evidence>
<evidence type="ECO:0000313" key="2">
    <source>
        <dbReference type="EMBL" id="PSB37726.1"/>
    </source>
</evidence>
<dbReference type="EMBL" id="PVWP01000005">
    <property type="protein sequence ID" value="PSB37726.1"/>
    <property type="molecule type" value="Genomic_DNA"/>
</dbReference>
<evidence type="ECO:0008006" key="4">
    <source>
        <dbReference type="Google" id="ProtNLM"/>
    </source>
</evidence>
<feature type="region of interest" description="Disordered" evidence="1">
    <location>
        <begin position="71"/>
        <end position="92"/>
    </location>
</feature>
<reference evidence="2 3" key="1">
    <citation type="submission" date="2018-03" db="EMBL/GenBank/DDBJ databases">
        <title>The ancient ancestry and fast evolution of plastids.</title>
        <authorList>
            <person name="Moore K.R."/>
            <person name="Magnabosco C."/>
            <person name="Momper L."/>
            <person name="Gold D.A."/>
            <person name="Bosak T."/>
            <person name="Fournier G.P."/>
        </authorList>
    </citation>
    <scope>NUCLEOTIDE SEQUENCE [LARGE SCALE GENOMIC DNA]</scope>
    <source>
        <strain evidence="2 3">CCALA 015</strain>
    </source>
</reference>
<name>A0ABX5FAL4_9CHRO</name>
<proteinExistence type="predicted"/>
<dbReference type="Pfam" id="PF10929">
    <property type="entry name" value="DUF2811"/>
    <property type="match status" value="1"/>
</dbReference>
<keyword evidence="3" id="KW-1185">Reference proteome</keyword>
<evidence type="ECO:0000256" key="1">
    <source>
        <dbReference type="SAM" id="MobiDB-lite"/>
    </source>
</evidence>